<organism evidence="3 4">
    <name type="scientific">Pseudoxanthomonas winnipegensis</name>
    <dbReference type="NCBI Taxonomy" id="2480810"/>
    <lineage>
        <taxon>Bacteria</taxon>
        <taxon>Pseudomonadati</taxon>
        <taxon>Pseudomonadota</taxon>
        <taxon>Gammaproteobacteria</taxon>
        <taxon>Lysobacterales</taxon>
        <taxon>Lysobacteraceae</taxon>
        <taxon>Pseudoxanthomonas</taxon>
    </lineage>
</organism>
<sequence length="338" mass="36447">MQTLPRTALAVALGLLVSSPALAGQTAAETPQATCKKAAQAQANGQPSSSPCPHMPKQHASSMGGTAMDHSAMDHSSMDHSTMDHSSMDHSSMDHSAMNHGGSQEPREPIPVLTDADRAAAFPQLSHASMAHGPTLNWLVQLDRLEAWNASDAHGQAWEASSWIGGDVNRLWLRSEGERSAGRTESADLEVLYGRSITSWWDLVAGVRQDFRPRDGRTWAALGVQGLAPYKFEVAATAYLGSSGQLGARLEAEYELLLTNRLILQPRVEADLSAKDDPRTGQGSGLNSVEAGLRLRYEVTRRFAPYIGVNHTRYFGGSADAADHPRETALVAGVRVWF</sequence>
<dbReference type="Pfam" id="PF05275">
    <property type="entry name" value="CopB"/>
    <property type="match status" value="1"/>
</dbReference>
<keyword evidence="2" id="KW-0732">Signal</keyword>
<protein>
    <submittedName>
        <fullName evidence="3">Copper resistance protein B</fullName>
    </submittedName>
</protein>
<feature type="chain" id="PRO_5043712380" evidence="2">
    <location>
        <begin position="24"/>
        <end position="338"/>
    </location>
</feature>
<dbReference type="GO" id="GO:0006878">
    <property type="term" value="P:intracellular copper ion homeostasis"/>
    <property type="evidence" value="ECO:0007669"/>
    <property type="project" value="InterPro"/>
</dbReference>
<evidence type="ECO:0000313" key="4">
    <source>
        <dbReference type="Proteomes" id="UP001234354"/>
    </source>
</evidence>
<gene>
    <name evidence="3" type="ORF">QE383_000340</name>
</gene>
<feature type="region of interest" description="Disordered" evidence="1">
    <location>
        <begin position="37"/>
        <end position="106"/>
    </location>
</feature>
<name>A0AAW8G7T6_9GAMM</name>
<comment type="caution">
    <text evidence="3">The sequence shown here is derived from an EMBL/GenBank/DDBJ whole genome shotgun (WGS) entry which is preliminary data.</text>
</comment>
<accession>A0AAW8G7T6</accession>
<feature type="signal peptide" evidence="2">
    <location>
        <begin position="1"/>
        <end position="23"/>
    </location>
</feature>
<evidence type="ECO:0000313" key="3">
    <source>
        <dbReference type="EMBL" id="MDQ1118032.1"/>
    </source>
</evidence>
<feature type="compositionally biased region" description="Basic and acidic residues" evidence="1">
    <location>
        <begin position="71"/>
        <end position="93"/>
    </location>
</feature>
<dbReference type="GO" id="GO:0005507">
    <property type="term" value="F:copper ion binding"/>
    <property type="evidence" value="ECO:0007669"/>
    <property type="project" value="InterPro"/>
</dbReference>
<dbReference type="AlphaFoldDB" id="A0AAW8G7T6"/>
<evidence type="ECO:0000256" key="2">
    <source>
        <dbReference type="SAM" id="SignalP"/>
    </source>
</evidence>
<evidence type="ECO:0000256" key="1">
    <source>
        <dbReference type="SAM" id="MobiDB-lite"/>
    </source>
</evidence>
<dbReference type="GO" id="GO:0009279">
    <property type="term" value="C:cell outer membrane"/>
    <property type="evidence" value="ECO:0007669"/>
    <property type="project" value="InterPro"/>
</dbReference>
<dbReference type="EMBL" id="JAUTBB010000001">
    <property type="protein sequence ID" value="MDQ1118032.1"/>
    <property type="molecule type" value="Genomic_DNA"/>
</dbReference>
<dbReference type="InterPro" id="IPR007939">
    <property type="entry name" value="Cu-R_B_prcur"/>
</dbReference>
<reference evidence="3" key="1">
    <citation type="submission" date="2023-07" db="EMBL/GenBank/DDBJ databases">
        <title>Functional and genomic diversity of the sorghum phyllosphere microbiome.</title>
        <authorList>
            <person name="Shade A."/>
        </authorList>
    </citation>
    <scope>NUCLEOTIDE SEQUENCE</scope>
    <source>
        <strain evidence="3">SORGH_AS_0908</strain>
    </source>
</reference>
<proteinExistence type="predicted"/>
<dbReference type="Proteomes" id="UP001234354">
    <property type="component" value="Unassembled WGS sequence"/>
</dbReference>